<reference evidence="1" key="1">
    <citation type="submission" date="2003-07" db="EMBL/GenBank/DDBJ databases">
        <title>NEDO human cDNA sequencing project.</title>
        <authorList>
            <person name="Kawakami B."/>
            <person name="Sugiyama A."/>
            <person name="Takemoto M."/>
            <person name="Suzuki Y."/>
            <person name="Hata H."/>
            <person name="Nakagawa K."/>
            <person name="Mizuno S."/>
            <person name="Morinaga M."/>
            <person name="Kawamura M."/>
            <person name="Sugiyama T."/>
            <person name="Irie R."/>
            <person name="Otsuki T."/>
            <person name="Sato H."/>
            <person name="Nishikawa T."/>
            <person name="Nagai K."/>
            <person name="Isogai T."/>
            <person name="Sugano S."/>
        </authorList>
    </citation>
    <scope>NUCLEOTIDE SEQUENCE</scope>
    <source>
        <tissue evidence="1">Uterus</tissue>
    </source>
</reference>
<accession>Q6ZNP2</accession>
<dbReference type="AlphaFoldDB" id="Q6ZNP2"/>
<sequence length="148" mass="16634">MELTSVTWDWALKTRSAAASWDQLWSVTERTICVLLGLRCHSPGNSDSIKVEGSVESSLFWVLRPEKLSLEGFFYVSDYPNEPVCISAGLSHGPPESGNVCWGFGSCRFVYSLLWVFVPEGLGLDISWRKVNQMVPNLPSWRTLDFIS</sequence>
<evidence type="ECO:0000313" key="1">
    <source>
        <dbReference type="EMBL" id="BAC85459.1"/>
    </source>
</evidence>
<protein>
    <submittedName>
        <fullName evidence="1">cDNA FLJ27410 fis, clone WMC04875</fullName>
    </submittedName>
</protein>
<proteinExistence type="evidence at transcript level"/>
<organism evidence="1">
    <name type="scientific">Homo sapiens</name>
    <name type="common">Human</name>
    <dbReference type="NCBI Taxonomy" id="9606"/>
    <lineage>
        <taxon>Eukaryota</taxon>
        <taxon>Metazoa</taxon>
        <taxon>Chordata</taxon>
        <taxon>Craniata</taxon>
        <taxon>Vertebrata</taxon>
        <taxon>Euteleostomi</taxon>
        <taxon>Mammalia</taxon>
        <taxon>Eutheria</taxon>
        <taxon>Euarchontoglires</taxon>
        <taxon>Primates</taxon>
        <taxon>Haplorrhini</taxon>
        <taxon>Catarrhini</taxon>
        <taxon>Hominidae</taxon>
        <taxon>Homo</taxon>
    </lineage>
</organism>
<dbReference type="EMBL" id="AK130920">
    <property type="protein sequence ID" value="BAC85459.1"/>
    <property type="molecule type" value="mRNA"/>
</dbReference>
<name>Q6ZNP2_HUMAN</name>